<keyword evidence="1" id="KW-0597">Phosphoprotein</keyword>
<sequence length="78" mass="9128">MALDAVTRNLEIIGEAARQIPEPLRERYPLIPWRRVVGLRNIVIHQYFAVDPNIIWTIATQQLPELKPLLQTMLRDLE</sequence>
<dbReference type="STRING" id="383372.Rcas_2463"/>
<evidence type="ECO:0000313" key="7">
    <source>
        <dbReference type="EMBL" id="ABU58543.1"/>
    </source>
</evidence>
<reference evidence="7 8" key="1">
    <citation type="submission" date="2007-08" db="EMBL/GenBank/DDBJ databases">
        <title>Complete sequence of Roseiflexus castenholzii DSM 13941.</title>
        <authorList>
            <consortium name="US DOE Joint Genome Institute"/>
            <person name="Copeland A."/>
            <person name="Lucas S."/>
            <person name="Lapidus A."/>
            <person name="Barry K."/>
            <person name="Glavina del Rio T."/>
            <person name="Dalin E."/>
            <person name="Tice H."/>
            <person name="Pitluck S."/>
            <person name="Thompson L.S."/>
            <person name="Brettin T."/>
            <person name="Bruce D."/>
            <person name="Detter J.C."/>
            <person name="Han C."/>
            <person name="Tapia R."/>
            <person name="Schmutz J."/>
            <person name="Larimer F."/>
            <person name="Land M."/>
            <person name="Hauser L."/>
            <person name="Kyrpides N."/>
            <person name="Mikhailova N."/>
            <person name="Bryant D.A."/>
            <person name="Hanada S."/>
            <person name="Tsukatani Y."/>
            <person name="Richardson P."/>
        </authorList>
    </citation>
    <scope>NUCLEOTIDE SEQUENCE [LARGE SCALE GENOMIC DNA]</scope>
    <source>
        <strain evidence="8">DSM 13941 / HLO8</strain>
    </source>
</reference>
<keyword evidence="5" id="KW-0378">Hydrolase</keyword>
<dbReference type="EMBL" id="CP000804">
    <property type="protein sequence ID" value="ABU58543.1"/>
    <property type="molecule type" value="Genomic_DNA"/>
</dbReference>
<dbReference type="Proteomes" id="UP000000263">
    <property type="component" value="Chromosome"/>
</dbReference>
<dbReference type="GO" id="GO:0000166">
    <property type="term" value="F:nucleotide binding"/>
    <property type="evidence" value="ECO:0007669"/>
    <property type="project" value="UniProtKB-KW"/>
</dbReference>
<dbReference type="eggNOG" id="COG2361">
    <property type="taxonomic scope" value="Bacteria"/>
</dbReference>
<evidence type="ECO:0008006" key="9">
    <source>
        <dbReference type="Google" id="ProtNLM"/>
    </source>
</evidence>
<dbReference type="PANTHER" id="PTHR34139">
    <property type="entry name" value="UPF0331 PROTEIN MJ0127"/>
    <property type="match status" value="1"/>
</dbReference>
<evidence type="ECO:0000256" key="4">
    <source>
        <dbReference type="ARBA" id="ARBA00022741"/>
    </source>
</evidence>
<keyword evidence="8" id="KW-1185">Reference proteome</keyword>
<evidence type="ECO:0000256" key="5">
    <source>
        <dbReference type="ARBA" id="ARBA00022801"/>
    </source>
</evidence>
<comment type="similarity">
    <text evidence="6">Belongs to the HepT RNase toxin family.</text>
</comment>
<keyword evidence="2" id="KW-1277">Toxin-antitoxin system</keyword>
<keyword evidence="4" id="KW-0547">Nucleotide-binding</keyword>
<dbReference type="Pfam" id="PF01934">
    <property type="entry name" value="HepT-like"/>
    <property type="match status" value="1"/>
</dbReference>
<evidence type="ECO:0000313" key="8">
    <source>
        <dbReference type="Proteomes" id="UP000000263"/>
    </source>
</evidence>
<proteinExistence type="inferred from homology"/>
<evidence type="ECO:0000256" key="3">
    <source>
        <dbReference type="ARBA" id="ARBA00022722"/>
    </source>
</evidence>
<evidence type="ECO:0000256" key="1">
    <source>
        <dbReference type="ARBA" id="ARBA00022553"/>
    </source>
</evidence>
<dbReference type="HOGENOM" id="CLU_142825_5_0_0"/>
<dbReference type="RefSeq" id="WP_012120967.1">
    <property type="nucleotide sequence ID" value="NC_009767.1"/>
</dbReference>
<dbReference type="GO" id="GO:0004540">
    <property type="term" value="F:RNA nuclease activity"/>
    <property type="evidence" value="ECO:0007669"/>
    <property type="project" value="InterPro"/>
</dbReference>
<organism evidence="7 8">
    <name type="scientific">Roseiflexus castenholzii (strain DSM 13941 / HLO8)</name>
    <dbReference type="NCBI Taxonomy" id="383372"/>
    <lineage>
        <taxon>Bacteria</taxon>
        <taxon>Bacillati</taxon>
        <taxon>Chloroflexota</taxon>
        <taxon>Chloroflexia</taxon>
        <taxon>Chloroflexales</taxon>
        <taxon>Roseiflexineae</taxon>
        <taxon>Roseiflexaceae</taxon>
        <taxon>Roseiflexus</taxon>
    </lineage>
</organism>
<dbReference type="GO" id="GO:0110001">
    <property type="term" value="C:toxin-antitoxin complex"/>
    <property type="evidence" value="ECO:0007669"/>
    <property type="project" value="InterPro"/>
</dbReference>
<name>A7NLZ5_ROSCS</name>
<gene>
    <name evidence="7" type="ordered locus">Rcas_2463</name>
</gene>
<dbReference type="Gene3D" id="1.20.120.580">
    <property type="entry name" value="bsu32300-like"/>
    <property type="match status" value="1"/>
</dbReference>
<dbReference type="PANTHER" id="PTHR34139:SF1">
    <property type="entry name" value="RNASE MJ1380-RELATED"/>
    <property type="match status" value="1"/>
</dbReference>
<evidence type="ECO:0000256" key="2">
    <source>
        <dbReference type="ARBA" id="ARBA00022649"/>
    </source>
</evidence>
<evidence type="ECO:0000256" key="6">
    <source>
        <dbReference type="ARBA" id="ARBA00024207"/>
    </source>
</evidence>
<dbReference type="GO" id="GO:0016787">
    <property type="term" value="F:hydrolase activity"/>
    <property type="evidence" value="ECO:0007669"/>
    <property type="project" value="UniProtKB-KW"/>
</dbReference>
<dbReference type="InterPro" id="IPR008201">
    <property type="entry name" value="HepT-like"/>
</dbReference>
<dbReference type="AlphaFoldDB" id="A7NLZ5"/>
<protein>
    <recommendedName>
        <fullName evidence="9">Nucleotidyltransferase</fullName>
    </recommendedName>
</protein>
<dbReference type="InterPro" id="IPR037038">
    <property type="entry name" value="HepT-like_sf"/>
</dbReference>
<keyword evidence="3" id="KW-0540">Nuclease</keyword>
<dbReference type="KEGG" id="rca:Rcas_2463"/>
<accession>A7NLZ5</accession>
<dbReference type="InterPro" id="IPR051813">
    <property type="entry name" value="HepT_RNase_toxin"/>
</dbReference>